<name>A0A7Y3W541_9PROT</name>
<dbReference type="SUPFAM" id="SSF50249">
    <property type="entry name" value="Nucleic acid-binding proteins"/>
    <property type="match status" value="1"/>
</dbReference>
<organism evidence="2 3">
    <name type="scientific">Parvularcula mediterranea</name>
    <dbReference type="NCBI Taxonomy" id="2732508"/>
    <lineage>
        <taxon>Bacteria</taxon>
        <taxon>Pseudomonadati</taxon>
        <taxon>Pseudomonadota</taxon>
        <taxon>Alphaproteobacteria</taxon>
        <taxon>Parvularculales</taxon>
        <taxon>Parvularculaceae</taxon>
        <taxon>Parvularcula</taxon>
    </lineage>
</organism>
<evidence type="ECO:0000256" key="1">
    <source>
        <dbReference type="SAM" id="MobiDB-lite"/>
    </source>
</evidence>
<reference evidence="2 3" key="1">
    <citation type="submission" date="2020-05" db="EMBL/GenBank/DDBJ databases">
        <title>Parvularcula mediterraneae sp. nov., isolated from polypropylene straw from shallow seawater of the seashore of Laganas in Zakynthos island, Greece.</title>
        <authorList>
            <person name="Szabo I."/>
            <person name="Al-Omari J."/>
            <person name="Rado J."/>
            <person name="Szerdahelyi G.S."/>
        </authorList>
    </citation>
    <scope>NUCLEOTIDE SEQUENCE [LARGE SCALE GENOMIC DNA]</scope>
    <source>
        <strain evidence="2 3">ZS-1/3</strain>
    </source>
</reference>
<protein>
    <submittedName>
        <fullName evidence="2">Uncharacterized protein</fullName>
    </submittedName>
</protein>
<evidence type="ECO:0000313" key="3">
    <source>
        <dbReference type="Proteomes" id="UP000536835"/>
    </source>
</evidence>
<dbReference type="AlphaFoldDB" id="A0A7Y3W541"/>
<accession>A0A7Y3W541</accession>
<comment type="caution">
    <text evidence="2">The sequence shown here is derived from an EMBL/GenBank/DDBJ whole genome shotgun (WGS) entry which is preliminary data.</text>
</comment>
<evidence type="ECO:0000313" key="2">
    <source>
        <dbReference type="EMBL" id="NNU16224.1"/>
    </source>
</evidence>
<dbReference type="InterPro" id="IPR012340">
    <property type="entry name" value="NA-bd_OB-fold"/>
</dbReference>
<proteinExistence type="predicted"/>
<gene>
    <name evidence="2" type="ORF">HK107_07815</name>
</gene>
<feature type="region of interest" description="Disordered" evidence="1">
    <location>
        <begin position="132"/>
        <end position="158"/>
    </location>
</feature>
<keyword evidence="3" id="KW-1185">Reference proteome</keyword>
<sequence length="170" mass="19065">MARFSLALLDNKSVSKETVWILVTVFDGSDQRFAEQHFSKSDLIAVKGRPQQNRWGNRKRREADEPHRHRLLRHRPLPRQMAAHEERGGQRMSDAPTCFSPLCLPSSSTESELLSPSPPTNAAESLRVQVRRDGRGQCLSPSSPWCGSHDPSAYGRDGQRLALPRASLCP</sequence>
<dbReference type="Proteomes" id="UP000536835">
    <property type="component" value="Unassembled WGS sequence"/>
</dbReference>
<dbReference type="EMBL" id="JABFCX010000002">
    <property type="protein sequence ID" value="NNU16224.1"/>
    <property type="molecule type" value="Genomic_DNA"/>
</dbReference>
<feature type="region of interest" description="Disordered" evidence="1">
    <location>
        <begin position="73"/>
        <end position="98"/>
    </location>
</feature>
<dbReference type="Gene3D" id="2.40.50.140">
    <property type="entry name" value="Nucleic acid-binding proteins"/>
    <property type="match status" value="1"/>
</dbReference>